<proteinExistence type="predicted"/>
<dbReference type="InterPro" id="IPR054363">
    <property type="entry name" value="GH95_cat"/>
</dbReference>
<dbReference type="InterPro" id="IPR049053">
    <property type="entry name" value="AFCA-like_C"/>
</dbReference>
<evidence type="ECO:0000259" key="3">
    <source>
        <dbReference type="Pfam" id="PF22124"/>
    </source>
</evidence>
<dbReference type="Gene3D" id="1.50.10.10">
    <property type="match status" value="1"/>
</dbReference>
<dbReference type="PANTHER" id="PTHR31084:SF0">
    <property type="entry name" value="ALPHA-L-FUCOSIDASE 2"/>
    <property type="match status" value="1"/>
</dbReference>
<organism evidence="4 5">
    <name type="scientific">Sphingobacterium cellulitidis</name>
    <dbReference type="NCBI Taxonomy" id="1768011"/>
    <lineage>
        <taxon>Bacteria</taxon>
        <taxon>Pseudomonadati</taxon>
        <taxon>Bacteroidota</taxon>
        <taxon>Sphingobacteriia</taxon>
        <taxon>Sphingobacteriales</taxon>
        <taxon>Sphingobacteriaceae</taxon>
        <taxon>Sphingobacterium</taxon>
    </lineage>
</organism>
<gene>
    <name evidence="4" type="ORF">GCM10011516_34260</name>
</gene>
<dbReference type="InterPro" id="IPR027414">
    <property type="entry name" value="GH95_N_dom"/>
</dbReference>
<dbReference type="GO" id="GO:0004560">
    <property type="term" value="F:alpha-L-fucosidase activity"/>
    <property type="evidence" value="ECO:0007669"/>
    <property type="project" value="InterPro"/>
</dbReference>
<protein>
    <submittedName>
        <fullName evidence="4">Alpha/beta hydrolase</fullName>
    </submittedName>
</protein>
<evidence type="ECO:0000259" key="1">
    <source>
        <dbReference type="Pfam" id="PF14498"/>
    </source>
</evidence>
<dbReference type="Pfam" id="PF22124">
    <property type="entry name" value="Glyco_hydro_95_cat"/>
    <property type="match status" value="1"/>
</dbReference>
<dbReference type="EMBL" id="BMKM01000015">
    <property type="protein sequence ID" value="GGE33755.1"/>
    <property type="molecule type" value="Genomic_DNA"/>
</dbReference>
<evidence type="ECO:0000259" key="2">
    <source>
        <dbReference type="Pfam" id="PF21307"/>
    </source>
</evidence>
<reference evidence="4" key="2">
    <citation type="submission" date="2020-09" db="EMBL/GenBank/DDBJ databases">
        <authorList>
            <person name="Sun Q."/>
            <person name="Zhou Y."/>
        </authorList>
    </citation>
    <scope>NUCLEOTIDE SEQUENCE</scope>
    <source>
        <strain evidence="4">CGMCC 1.15966</strain>
    </source>
</reference>
<comment type="caution">
    <text evidence="4">The sequence shown here is derived from an EMBL/GenBank/DDBJ whole genome shotgun (WGS) entry which is preliminary data.</text>
</comment>
<feature type="domain" description="Glycosyl hydrolase family 95 N-terminal" evidence="1">
    <location>
        <begin position="57"/>
        <end position="314"/>
    </location>
</feature>
<dbReference type="PIRSF" id="PIRSF007663">
    <property type="entry name" value="UCP007663"/>
    <property type="match status" value="1"/>
</dbReference>
<name>A0A8H9KVQ9_9SPHI</name>
<dbReference type="InterPro" id="IPR012341">
    <property type="entry name" value="6hp_glycosidase-like_sf"/>
</dbReference>
<dbReference type="SUPFAM" id="SSF48208">
    <property type="entry name" value="Six-hairpin glycosidases"/>
    <property type="match status" value="1"/>
</dbReference>
<dbReference type="Gene3D" id="2.70.98.50">
    <property type="entry name" value="putative glycoside hydrolase family protein from bacillus halodurans"/>
    <property type="match status" value="1"/>
</dbReference>
<dbReference type="PANTHER" id="PTHR31084">
    <property type="entry name" value="ALPHA-L-FUCOSIDASE 2"/>
    <property type="match status" value="1"/>
</dbReference>
<dbReference type="InterPro" id="IPR016518">
    <property type="entry name" value="Alpha-L-fucosidase"/>
</dbReference>
<keyword evidence="5" id="KW-1185">Reference proteome</keyword>
<accession>A0A8H9KVQ9</accession>
<reference evidence="4" key="1">
    <citation type="journal article" date="2014" name="Int. J. Syst. Evol. Microbiol.">
        <title>Complete genome sequence of Corynebacterium casei LMG S-19264T (=DSM 44701T), isolated from a smear-ripened cheese.</title>
        <authorList>
            <consortium name="US DOE Joint Genome Institute (JGI-PGF)"/>
            <person name="Walter F."/>
            <person name="Albersmeier A."/>
            <person name="Kalinowski J."/>
            <person name="Ruckert C."/>
        </authorList>
    </citation>
    <scope>NUCLEOTIDE SEQUENCE</scope>
    <source>
        <strain evidence="4">CGMCC 1.15966</strain>
    </source>
</reference>
<dbReference type="GO" id="GO:0005975">
    <property type="term" value="P:carbohydrate metabolic process"/>
    <property type="evidence" value="ECO:0007669"/>
    <property type="project" value="InterPro"/>
</dbReference>
<evidence type="ECO:0000313" key="4">
    <source>
        <dbReference type="EMBL" id="GGE33755.1"/>
    </source>
</evidence>
<dbReference type="Proteomes" id="UP000614460">
    <property type="component" value="Unassembled WGS sequence"/>
</dbReference>
<sequence>MSVIFDYSVIRINRIILNYNLMLRFRRFLFRKKGLLIAIASIFYLHGWSQEQGPNRIWYAEPANSTVKDNPDGWVSDEEWLKALPLGNGSLGIMVFGDVNQERIQLNEMSLWSGSYADSDNPEASKHLSQIRELLFEKKFKEATDLTNKTQITNGKGSGSGNGANVPFGCFQTMGDLWIDFKEKSAYKNYKRELNLIDGIATVAYQQNAVNYKRTIFVSHPDQAIILNFKADKKSKISFEYSLNRPERFNTRIENQVMIMEGELNDGHGQQGMLYKSSIIPQIKGGKIKENGDKISIEAADEVTLIITAKTNHKLEYPTYQNRDYLNELDEINEGIGKKSYAQLLERHIADFSKFMKRIDFSLGDGMNDLPTNELLIKNAKTGNEQVLIPLYFQFGRYLLLSSSREGGLPANLQGIWANKIQTPWNGDYHTDINVQMNYWPAEVSNLSESHKPLLEFIESLVIPGGHTAKTQYGMSGWVVHPITNVWGYTAPGESASWGMHIGASAWLAQHIWEHYLFTEDLEYLKKAYPVLLGAAQFYLDWLVTDPKSGKLVSGPSPSPENTFIAADGTRAQISMGPIHDQQVIDNLFLNIIHASKLLKAEDSEILKEIQAAQQKLLLSKIGPDGRLMEWAEPYAEAEPTHRHLSHLFAFYPASEITLKKTPELAKAVEKSLLARGDDGVGWTYAWKISLWARLKNAEKSLELLNKQLRPTDDTGTKYSAGGGTYYNLFDACPPFQIDGNFGVIAGVAEMLLQSHDGSIDLLPALPSAWKKGKISGLVARGAVEVSMVWDNHKLLEVGLKSKSNKEVKISYQGKERLVRLEAGKLLKLSKI</sequence>
<feature type="domain" description="Alpha fucosidase A-like C-terminal" evidence="2">
    <location>
        <begin position="754"/>
        <end position="815"/>
    </location>
</feature>
<feature type="domain" description="Glycosyl hydrolase family 95 catalytic" evidence="3">
    <location>
        <begin position="340"/>
        <end position="752"/>
    </location>
</feature>
<dbReference type="InterPro" id="IPR008928">
    <property type="entry name" value="6-hairpin_glycosidase_sf"/>
</dbReference>
<dbReference type="Pfam" id="PF14498">
    <property type="entry name" value="Glyco_hyd_65N_2"/>
    <property type="match status" value="1"/>
</dbReference>
<dbReference type="AlphaFoldDB" id="A0A8H9KVQ9"/>
<dbReference type="Pfam" id="PF21307">
    <property type="entry name" value="Glyco_hydro_95_C"/>
    <property type="match status" value="1"/>
</dbReference>
<dbReference type="RefSeq" id="WP_182499669.1">
    <property type="nucleotide sequence ID" value="NZ_BMKM01000015.1"/>
</dbReference>
<keyword evidence="4" id="KW-0378">Hydrolase</keyword>
<evidence type="ECO:0000313" key="5">
    <source>
        <dbReference type="Proteomes" id="UP000614460"/>
    </source>
</evidence>